<protein>
    <submittedName>
        <fullName evidence="2">Uncharacterized protein</fullName>
    </submittedName>
</protein>
<keyword evidence="3" id="KW-1185">Reference proteome</keyword>
<proteinExistence type="predicted"/>
<dbReference type="EMBL" id="JAZHXJ010000430">
    <property type="protein sequence ID" value="KAL1861434.1"/>
    <property type="molecule type" value="Genomic_DNA"/>
</dbReference>
<evidence type="ECO:0000313" key="3">
    <source>
        <dbReference type="Proteomes" id="UP001586593"/>
    </source>
</evidence>
<sequence length="182" mass="19661">MTVGGRFQNSRPFLHSSGWGLGVTGGVPLGGTNAPGCQPLNSSRHEEGKGPTGGKIGERSRGDGWSTLTTVGGSCGNQREGRRTSVDPFSRALPAPAVYLSRVGLAISEALYVIAASFVDRRAKKEVEHRQVSRQSLGRSCEAFRSYLYSFLFFSFFPSSFPGQALPRKNLGELQLHSVKNR</sequence>
<dbReference type="Proteomes" id="UP001586593">
    <property type="component" value="Unassembled WGS sequence"/>
</dbReference>
<reference evidence="2 3" key="1">
    <citation type="journal article" date="2024" name="Commun. Biol.">
        <title>Comparative genomic analysis of thermophilic fungi reveals convergent evolutionary adaptations and gene losses.</title>
        <authorList>
            <person name="Steindorff A.S."/>
            <person name="Aguilar-Pontes M.V."/>
            <person name="Robinson A.J."/>
            <person name="Andreopoulos B."/>
            <person name="LaButti K."/>
            <person name="Kuo A."/>
            <person name="Mondo S."/>
            <person name="Riley R."/>
            <person name="Otillar R."/>
            <person name="Haridas S."/>
            <person name="Lipzen A."/>
            <person name="Grimwood J."/>
            <person name="Schmutz J."/>
            <person name="Clum A."/>
            <person name="Reid I.D."/>
            <person name="Moisan M.C."/>
            <person name="Butler G."/>
            <person name="Nguyen T.T.M."/>
            <person name="Dewar K."/>
            <person name="Conant G."/>
            <person name="Drula E."/>
            <person name="Henrissat B."/>
            <person name="Hansel C."/>
            <person name="Singer S."/>
            <person name="Hutchinson M.I."/>
            <person name="de Vries R.P."/>
            <person name="Natvig D.O."/>
            <person name="Powell A.J."/>
            <person name="Tsang A."/>
            <person name="Grigoriev I.V."/>
        </authorList>
    </citation>
    <scope>NUCLEOTIDE SEQUENCE [LARGE SCALE GENOMIC DNA]</scope>
    <source>
        <strain evidence="2 3">ATCC 24622</strain>
    </source>
</reference>
<accession>A0ABR3WGB9</accession>
<evidence type="ECO:0000256" key="1">
    <source>
        <dbReference type="SAM" id="MobiDB-lite"/>
    </source>
</evidence>
<name>A0ABR3WGB9_9PEZI</name>
<comment type="caution">
    <text evidence="2">The sequence shown here is derived from an EMBL/GenBank/DDBJ whole genome shotgun (WGS) entry which is preliminary data.</text>
</comment>
<feature type="region of interest" description="Disordered" evidence="1">
    <location>
        <begin position="30"/>
        <end position="84"/>
    </location>
</feature>
<evidence type="ECO:0000313" key="2">
    <source>
        <dbReference type="EMBL" id="KAL1861434.1"/>
    </source>
</evidence>
<organism evidence="2 3">
    <name type="scientific">Phialemonium thermophilum</name>
    <dbReference type="NCBI Taxonomy" id="223376"/>
    <lineage>
        <taxon>Eukaryota</taxon>
        <taxon>Fungi</taxon>
        <taxon>Dikarya</taxon>
        <taxon>Ascomycota</taxon>
        <taxon>Pezizomycotina</taxon>
        <taxon>Sordariomycetes</taxon>
        <taxon>Sordariomycetidae</taxon>
        <taxon>Cephalothecales</taxon>
        <taxon>Cephalothecaceae</taxon>
        <taxon>Phialemonium</taxon>
    </lineage>
</organism>
<gene>
    <name evidence="2" type="ORF">VTK73DRAFT_7109</name>
</gene>